<comment type="function">
    <text evidence="7">Part of the tripartite ATP-independent periplasmic (TRAP) transport system.</text>
</comment>
<feature type="transmembrane region" description="Helical" evidence="7">
    <location>
        <begin position="47"/>
        <end position="71"/>
    </location>
</feature>
<sequence>MTWLWIIPLMLVAFALNMRLYLGILLAVLCYFTFFSFTPPEIAIQRFIAPALNTSLLAIPFFVMLGTLMAHSGVAERIIDVALLLVGRIRGGLALTNILVSSLLGGLSASNLADSAMLTRMMVPEMERHGYDRGFSAAVTAAGSLITPIIPPGIALIIYALIADVSVASMFMAGILPGLLCAFLLMVTAYFVSVKRGYLPKSMQRPTRREAGITILRSWPAFLLIIVIIGGIRLGIFTPTEAGAVAVLAIILIGTLLHRTMTFGDILNSIYSAGKSTASVLLIIMASGALGWIFSNEKAGIAFAELITNFTTNKYLFLITLNIALLFFGMLIEGTALMIILVPLLKPTLMSMGIDPVHFGIIMILNMSIGTLTPPVGTVMLVVSQLAKVDVMRFTKAAVPFYIALFLALGMVIFIPEISLLLPHLSQ</sequence>
<evidence type="ECO:0000256" key="3">
    <source>
        <dbReference type="ARBA" id="ARBA00022519"/>
    </source>
</evidence>
<accession>A0A1I5IVA3</accession>
<dbReference type="Proteomes" id="UP000199236">
    <property type="component" value="Unassembled WGS sequence"/>
</dbReference>
<evidence type="ECO:0000256" key="4">
    <source>
        <dbReference type="ARBA" id="ARBA00022692"/>
    </source>
</evidence>
<keyword evidence="7" id="KW-0813">Transport</keyword>
<comment type="similarity">
    <text evidence="7">Belongs to the TRAP transporter large permease family.</text>
</comment>
<evidence type="ECO:0000256" key="1">
    <source>
        <dbReference type="ARBA" id="ARBA00004429"/>
    </source>
</evidence>
<feature type="transmembrane region" description="Helical" evidence="7">
    <location>
        <begin position="278"/>
        <end position="295"/>
    </location>
</feature>
<feature type="transmembrane region" description="Helical" evidence="7">
    <location>
        <begin position="214"/>
        <end position="236"/>
    </location>
</feature>
<dbReference type="OrthoDB" id="9790209at2"/>
<dbReference type="InterPro" id="IPR010656">
    <property type="entry name" value="DctM"/>
</dbReference>
<comment type="subcellular location">
    <subcellularLocation>
        <location evidence="1 7">Cell inner membrane</location>
        <topology evidence="1 7">Multi-pass membrane protein</topology>
    </subcellularLocation>
</comment>
<gene>
    <name evidence="9" type="ORF">SAMN04488056_1104</name>
</gene>
<dbReference type="PIRSF" id="PIRSF006066">
    <property type="entry name" value="HI0050"/>
    <property type="match status" value="1"/>
</dbReference>
<dbReference type="PANTHER" id="PTHR33362">
    <property type="entry name" value="SIALIC ACID TRAP TRANSPORTER PERMEASE PROTEIN SIAT-RELATED"/>
    <property type="match status" value="1"/>
</dbReference>
<feature type="transmembrane region" description="Helical" evidence="7">
    <location>
        <begin position="242"/>
        <end position="258"/>
    </location>
</feature>
<proteinExistence type="inferred from homology"/>
<keyword evidence="4 7" id="KW-0812">Transmembrane</keyword>
<dbReference type="EMBL" id="FOVR01000010">
    <property type="protein sequence ID" value="SFO64514.1"/>
    <property type="molecule type" value="Genomic_DNA"/>
</dbReference>
<evidence type="ECO:0000256" key="7">
    <source>
        <dbReference type="RuleBase" id="RU369079"/>
    </source>
</evidence>
<dbReference type="InterPro" id="IPR004681">
    <property type="entry name" value="TRAP_DctM"/>
</dbReference>
<protein>
    <recommendedName>
        <fullName evidence="7">TRAP transporter large permease protein</fullName>
    </recommendedName>
</protein>
<keyword evidence="5 7" id="KW-1133">Transmembrane helix</keyword>
<feature type="transmembrane region" description="Helical" evidence="7">
    <location>
        <begin position="315"/>
        <end position="345"/>
    </location>
</feature>
<evidence type="ECO:0000313" key="10">
    <source>
        <dbReference type="Proteomes" id="UP000199236"/>
    </source>
</evidence>
<feature type="transmembrane region" description="Helical" evidence="7">
    <location>
        <begin position="91"/>
        <end position="113"/>
    </location>
</feature>
<organism evidence="9 10">
    <name type="scientific">Cohaesibacter marisflavi</name>
    <dbReference type="NCBI Taxonomy" id="655353"/>
    <lineage>
        <taxon>Bacteria</taxon>
        <taxon>Pseudomonadati</taxon>
        <taxon>Pseudomonadota</taxon>
        <taxon>Alphaproteobacteria</taxon>
        <taxon>Hyphomicrobiales</taxon>
        <taxon>Cohaesibacteraceae</taxon>
    </lineage>
</organism>
<name>A0A1I5IVA3_9HYPH</name>
<dbReference type="AlphaFoldDB" id="A0A1I5IVA3"/>
<comment type="subunit">
    <text evidence="7">The complex comprises the extracytoplasmic solute receptor protein and the two transmembrane proteins.</text>
</comment>
<evidence type="ECO:0000256" key="5">
    <source>
        <dbReference type="ARBA" id="ARBA00022989"/>
    </source>
</evidence>
<feature type="domain" description="TRAP C4-dicarboxylate transport system permease DctM subunit" evidence="8">
    <location>
        <begin position="6"/>
        <end position="418"/>
    </location>
</feature>
<dbReference type="RefSeq" id="WP_090074158.1">
    <property type="nucleotide sequence ID" value="NZ_FOVR01000010.1"/>
</dbReference>
<feature type="transmembrane region" description="Helical" evidence="7">
    <location>
        <begin position="401"/>
        <end position="422"/>
    </location>
</feature>
<keyword evidence="2" id="KW-1003">Cell membrane</keyword>
<keyword evidence="10" id="KW-1185">Reference proteome</keyword>
<feature type="transmembrane region" description="Helical" evidence="7">
    <location>
        <begin position="168"/>
        <end position="193"/>
    </location>
</feature>
<dbReference type="Pfam" id="PF06808">
    <property type="entry name" value="DctM"/>
    <property type="match status" value="1"/>
</dbReference>
<evidence type="ECO:0000256" key="6">
    <source>
        <dbReference type="ARBA" id="ARBA00023136"/>
    </source>
</evidence>
<keyword evidence="6 7" id="KW-0472">Membrane</keyword>
<feature type="transmembrane region" description="Helical" evidence="7">
    <location>
        <begin position="357"/>
        <end position="381"/>
    </location>
</feature>
<evidence type="ECO:0000313" key="9">
    <source>
        <dbReference type="EMBL" id="SFO64514.1"/>
    </source>
</evidence>
<dbReference type="GO" id="GO:0005886">
    <property type="term" value="C:plasma membrane"/>
    <property type="evidence" value="ECO:0007669"/>
    <property type="project" value="UniProtKB-SubCell"/>
</dbReference>
<reference evidence="9 10" key="1">
    <citation type="submission" date="2016-10" db="EMBL/GenBank/DDBJ databases">
        <authorList>
            <person name="de Groot N.N."/>
        </authorList>
    </citation>
    <scope>NUCLEOTIDE SEQUENCE [LARGE SCALE GENOMIC DNA]</scope>
    <source>
        <strain evidence="9 10">CGMCC 1.9157</strain>
    </source>
</reference>
<dbReference type="NCBIfam" id="TIGR00786">
    <property type="entry name" value="dctM"/>
    <property type="match status" value="1"/>
</dbReference>
<keyword evidence="3 7" id="KW-0997">Cell inner membrane</keyword>
<dbReference type="STRING" id="655353.SAMN04488056_1104"/>
<evidence type="ECO:0000256" key="2">
    <source>
        <dbReference type="ARBA" id="ARBA00022475"/>
    </source>
</evidence>
<feature type="transmembrane region" description="Helical" evidence="7">
    <location>
        <begin position="134"/>
        <end position="162"/>
    </location>
</feature>
<feature type="transmembrane region" description="Helical" evidence="7">
    <location>
        <begin position="6"/>
        <end position="35"/>
    </location>
</feature>
<evidence type="ECO:0000259" key="8">
    <source>
        <dbReference type="Pfam" id="PF06808"/>
    </source>
</evidence>
<dbReference type="GO" id="GO:0022857">
    <property type="term" value="F:transmembrane transporter activity"/>
    <property type="evidence" value="ECO:0007669"/>
    <property type="project" value="UniProtKB-UniRule"/>
</dbReference>